<evidence type="ECO:0000313" key="2">
    <source>
        <dbReference type="Proteomes" id="UP000076408"/>
    </source>
</evidence>
<dbReference type="Gene3D" id="2.30.29.30">
    <property type="entry name" value="Pleckstrin-homology domain (PH domain)/Phosphotyrosine-binding domain (PTB)"/>
    <property type="match status" value="1"/>
</dbReference>
<keyword evidence="2" id="KW-1185">Reference proteome</keyword>
<dbReference type="VEuPathDB" id="VectorBase:ASTEI02122"/>
<dbReference type="STRING" id="30069.A0A182Y0Y6"/>
<evidence type="ECO:0000313" key="1">
    <source>
        <dbReference type="EnsemblMetazoa" id="ASTEI02122-PA"/>
    </source>
</evidence>
<protein>
    <submittedName>
        <fullName evidence="1">PH domain-containing protein</fullName>
    </submittedName>
</protein>
<reference evidence="2" key="1">
    <citation type="journal article" date="2014" name="Genome Biol.">
        <title>Genome analysis of a major urban malaria vector mosquito, Anopheles stephensi.</title>
        <authorList>
            <person name="Jiang X."/>
            <person name="Peery A."/>
            <person name="Hall A.B."/>
            <person name="Sharma A."/>
            <person name="Chen X.G."/>
            <person name="Waterhouse R.M."/>
            <person name="Komissarov A."/>
            <person name="Riehle M.M."/>
            <person name="Shouche Y."/>
            <person name="Sharakhova M.V."/>
            <person name="Lawson D."/>
            <person name="Pakpour N."/>
            <person name="Arensburger P."/>
            <person name="Davidson V.L."/>
            <person name="Eiglmeier K."/>
            <person name="Emrich S."/>
            <person name="George P."/>
            <person name="Kennedy R.C."/>
            <person name="Mane S.P."/>
            <person name="Maslen G."/>
            <person name="Oringanje C."/>
            <person name="Qi Y."/>
            <person name="Settlage R."/>
            <person name="Tojo M."/>
            <person name="Tubio J.M."/>
            <person name="Unger M.F."/>
            <person name="Wang B."/>
            <person name="Vernick K.D."/>
            <person name="Ribeiro J.M."/>
            <person name="James A.A."/>
            <person name="Michel K."/>
            <person name="Riehle M.A."/>
            <person name="Luckhart S."/>
            <person name="Sharakhov I.V."/>
            <person name="Tu Z."/>
        </authorList>
    </citation>
    <scope>NUCLEOTIDE SEQUENCE [LARGE SCALE GENOMIC DNA]</scope>
    <source>
        <strain evidence="2">Indian</strain>
    </source>
</reference>
<organism evidence="1 2">
    <name type="scientific">Anopheles stephensi</name>
    <name type="common">Indo-Pakistan malaria mosquito</name>
    <dbReference type="NCBI Taxonomy" id="30069"/>
    <lineage>
        <taxon>Eukaryota</taxon>
        <taxon>Metazoa</taxon>
        <taxon>Ecdysozoa</taxon>
        <taxon>Arthropoda</taxon>
        <taxon>Hexapoda</taxon>
        <taxon>Insecta</taxon>
        <taxon>Pterygota</taxon>
        <taxon>Neoptera</taxon>
        <taxon>Endopterygota</taxon>
        <taxon>Diptera</taxon>
        <taxon>Nematocera</taxon>
        <taxon>Culicoidea</taxon>
        <taxon>Culicidae</taxon>
        <taxon>Anophelinae</taxon>
        <taxon>Anopheles</taxon>
    </lineage>
</organism>
<dbReference type="VEuPathDB" id="VectorBase:ASTEI20_033554"/>
<reference evidence="1" key="2">
    <citation type="submission" date="2020-05" db="UniProtKB">
        <authorList>
            <consortium name="EnsemblMetazoa"/>
        </authorList>
    </citation>
    <scope>IDENTIFICATION</scope>
    <source>
        <strain evidence="1">Indian</strain>
    </source>
</reference>
<dbReference type="Proteomes" id="UP000076408">
    <property type="component" value="Unassembled WGS sequence"/>
</dbReference>
<dbReference type="PROSITE" id="PS50003">
    <property type="entry name" value="PH_DOMAIN"/>
    <property type="match status" value="1"/>
</dbReference>
<proteinExistence type="predicted"/>
<dbReference type="InterPro" id="IPR011993">
    <property type="entry name" value="PH-like_dom_sf"/>
</dbReference>
<name>A0A182Y0Y6_ANOST</name>
<dbReference type="InterPro" id="IPR001849">
    <property type="entry name" value="PH_domain"/>
</dbReference>
<dbReference type="SUPFAM" id="SSF50729">
    <property type="entry name" value="PH domain-like"/>
    <property type="match status" value="1"/>
</dbReference>
<accession>A0A182Y0Y6</accession>
<dbReference type="EnsemblMetazoa" id="ASTEI02122-RA">
    <property type="protein sequence ID" value="ASTEI02122-PA"/>
    <property type="gene ID" value="ASTEI02122"/>
</dbReference>
<dbReference type="AlphaFoldDB" id="A0A182Y0Y6"/>
<sequence>MAMMLEGTLSKWTNVMKGWQYRWFVLDENAGLLSYYTEEQILSVGLCVVRCMNFICHNPSPAVLKSER</sequence>